<gene>
    <name evidence="2" type="ORF">GMARGA_LOCUS9293</name>
</gene>
<feature type="compositionally biased region" description="Basic and acidic residues" evidence="1">
    <location>
        <begin position="59"/>
        <end position="71"/>
    </location>
</feature>
<organism evidence="2 3">
    <name type="scientific">Gigaspora margarita</name>
    <dbReference type="NCBI Taxonomy" id="4874"/>
    <lineage>
        <taxon>Eukaryota</taxon>
        <taxon>Fungi</taxon>
        <taxon>Fungi incertae sedis</taxon>
        <taxon>Mucoromycota</taxon>
        <taxon>Glomeromycotina</taxon>
        <taxon>Glomeromycetes</taxon>
        <taxon>Diversisporales</taxon>
        <taxon>Gigasporaceae</taxon>
        <taxon>Gigaspora</taxon>
    </lineage>
</organism>
<sequence length="199" mass="22585">TEVVDKTSNEIDKVEDISSSIWVQASKSSQSTVSYKKKEKLGCLNQGIQEAEVYAEASNNKEPKSAEESNFNRKKGKERSVMSNRPQGNYIHKFVDQKYKPKKKSNNMHYEGKENQNRNIMVTNELQIALTGAPVVIKKASAPLAVVDLEYRLAVAPSEVLLDTKDHFKGQFRERCPKIECMTENWKAIYSPVNEAQEN</sequence>
<dbReference type="EMBL" id="CAJVQB010004946">
    <property type="protein sequence ID" value="CAG8649750.1"/>
    <property type="molecule type" value="Genomic_DNA"/>
</dbReference>
<evidence type="ECO:0000313" key="3">
    <source>
        <dbReference type="Proteomes" id="UP000789901"/>
    </source>
</evidence>
<comment type="caution">
    <text evidence="2">The sequence shown here is derived from an EMBL/GenBank/DDBJ whole genome shotgun (WGS) entry which is preliminary data.</text>
</comment>
<feature type="non-terminal residue" evidence="2">
    <location>
        <position position="1"/>
    </location>
</feature>
<evidence type="ECO:0000256" key="1">
    <source>
        <dbReference type="SAM" id="MobiDB-lite"/>
    </source>
</evidence>
<protein>
    <submittedName>
        <fullName evidence="2">3222_t:CDS:1</fullName>
    </submittedName>
</protein>
<keyword evidence="3" id="KW-1185">Reference proteome</keyword>
<name>A0ABN7UQ06_GIGMA</name>
<accession>A0ABN7UQ06</accession>
<feature type="region of interest" description="Disordered" evidence="1">
    <location>
        <begin position="55"/>
        <end position="86"/>
    </location>
</feature>
<reference evidence="2 3" key="1">
    <citation type="submission" date="2021-06" db="EMBL/GenBank/DDBJ databases">
        <authorList>
            <person name="Kallberg Y."/>
            <person name="Tangrot J."/>
            <person name="Rosling A."/>
        </authorList>
    </citation>
    <scope>NUCLEOTIDE SEQUENCE [LARGE SCALE GENOMIC DNA]</scope>
    <source>
        <strain evidence="2 3">120-4 pot B 10/14</strain>
    </source>
</reference>
<dbReference type="Proteomes" id="UP000789901">
    <property type="component" value="Unassembled WGS sequence"/>
</dbReference>
<proteinExistence type="predicted"/>
<evidence type="ECO:0000313" key="2">
    <source>
        <dbReference type="EMBL" id="CAG8649750.1"/>
    </source>
</evidence>